<dbReference type="PROSITE" id="PS51733">
    <property type="entry name" value="BPL_LPL_CATALYTIC"/>
    <property type="match status" value="1"/>
</dbReference>
<evidence type="ECO:0000256" key="1">
    <source>
        <dbReference type="ARBA" id="ARBA00003253"/>
    </source>
</evidence>
<accession>A0A9W8DY05</accession>
<comment type="function">
    <text evidence="1">Catalyzes both the ATP-dependent activation of exogenously supplied lipoate to lipoyl-AMP and the transfer of the activated lipoyl onto the lipoyl domains of lipoate-dependent enzymes.</text>
</comment>
<dbReference type="InterPro" id="IPR004562">
    <property type="entry name" value="LipoylTrfase_LipoateP_Ligase"/>
</dbReference>
<dbReference type="SUPFAM" id="SSF55681">
    <property type="entry name" value="Class II aaRS and biotin synthetases"/>
    <property type="match status" value="1"/>
</dbReference>
<dbReference type="InterPro" id="IPR045864">
    <property type="entry name" value="aa-tRNA-synth_II/BPL/LPL"/>
</dbReference>
<dbReference type="GO" id="GO:0009249">
    <property type="term" value="P:protein lipoylation"/>
    <property type="evidence" value="ECO:0007669"/>
    <property type="project" value="InterPro"/>
</dbReference>
<evidence type="ECO:0000256" key="3">
    <source>
        <dbReference type="ARBA" id="ARBA00008242"/>
    </source>
</evidence>
<evidence type="ECO:0000256" key="2">
    <source>
        <dbReference type="ARBA" id="ARBA00005085"/>
    </source>
</evidence>
<dbReference type="EMBL" id="JANBPT010000343">
    <property type="protein sequence ID" value="KAJ1923281.1"/>
    <property type="molecule type" value="Genomic_DNA"/>
</dbReference>
<comment type="caution">
    <text evidence="6">The sequence shown here is derived from an EMBL/GenBank/DDBJ whole genome shotgun (WGS) entry which is preliminary data.</text>
</comment>
<evidence type="ECO:0000259" key="5">
    <source>
        <dbReference type="PROSITE" id="PS51733"/>
    </source>
</evidence>
<evidence type="ECO:0000313" key="6">
    <source>
        <dbReference type="EMBL" id="KAJ1923281.1"/>
    </source>
</evidence>
<dbReference type="Pfam" id="PF21948">
    <property type="entry name" value="LplA-B_cat"/>
    <property type="match status" value="1"/>
</dbReference>
<dbReference type="PANTHER" id="PTHR12561:SF3">
    <property type="entry name" value="LIPOYLTRANSFERASE 1, MITOCHONDRIAL"/>
    <property type="match status" value="1"/>
</dbReference>
<organism evidence="6 7">
    <name type="scientific">Tieghemiomyces parasiticus</name>
    <dbReference type="NCBI Taxonomy" id="78921"/>
    <lineage>
        <taxon>Eukaryota</taxon>
        <taxon>Fungi</taxon>
        <taxon>Fungi incertae sedis</taxon>
        <taxon>Zoopagomycota</taxon>
        <taxon>Kickxellomycotina</taxon>
        <taxon>Dimargaritomycetes</taxon>
        <taxon>Dimargaritales</taxon>
        <taxon>Dimargaritaceae</taxon>
        <taxon>Tieghemiomyces</taxon>
    </lineage>
</organism>
<protein>
    <recommendedName>
        <fullName evidence="4">Putative lipoate-protein ligase A</fullName>
    </recommendedName>
</protein>
<dbReference type="OrthoDB" id="201621at2759"/>
<comment type="similarity">
    <text evidence="3">Belongs to the LplA family.</text>
</comment>
<name>A0A9W8DY05_9FUNG</name>
<dbReference type="Gene3D" id="3.30.930.10">
    <property type="entry name" value="Bira Bifunctional Protein, Domain 2"/>
    <property type="match status" value="1"/>
</dbReference>
<dbReference type="Gene3D" id="3.30.390.50">
    <property type="entry name" value="CO dehydrogenase flavoprotein, C-terminal domain"/>
    <property type="match status" value="1"/>
</dbReference>
<reference evidence="6" key="1">
    <citation type="submission" date="2022-07" db="EMBL/GenBank/DDBJ databases">
        <title>Phylogenomic reconstructions and comparative analyses of Kickxellomycotina fungi.</title>
        <authorList>
            <person name="Reynolds N.K."/>
            <person name="Stajich J.E."/>
            <person name="Barry K."/>
            <person name="Grigoriev I.V."/>
            <person name="Crous P."/>
            <person name="Smith M.E."/>
        </authorList>
    </citation>
    <scope>NUCLEOTIDE SEQUENCE</scope>
    <source>
        <strain evidence="6">RSA 861</strain>
    </source>
</reference>
<dbReference type="GO" id="GO:0017118">
    <property type="term" value="F:lipoyltransferase activity"/>
    <property type="evidence" value="ECO:0007669"/>
    <property type="project" value="TreeGrafter"/>
</dbReference>
<evidence type="ECO:0000313" key="7">
    <source>
        <dbReference type="Proteomes" id="UP001150569"/>
    </source>
</evidence>
<dbReference type="Proteomes" id="UP001150569">
    <property type="component" value="Unassembled WGS sequence"/>
</dbReference>
<dbReference type="InterPro" id="IPR004143">
    <property type="entry name" value="BPL_LPL_catalytic"/>
</dbReference>
<dbReference type="GO" id="GO:0005739">
    <property type="term" value="C:mitochondrion"/>
    <property type="evidence" value="ECO:0007669"/>
    <property type="project" value="TreeGrafter"/>
</dbReference>
<dbReference type="PANTHER" id="PTHR12561">
    <property type="entry name" value="LIPOATE-PROTEIN LIGASE"/>
    <property type="match status" value="1"/>
</dbReference>
<proteinExistence type="inferred from homology"/>
<evidence type="ECO:0000256" key="4">
    <source>
        <dbReference type="ARBA" id="ARBA00015925"/>
    </source>
</evidence>
<dbReference type="AlphaFoldDB" id="A0A9W8DY05"/>
<keyword evidence="7" id="KW-1185">Reference proteome</keyword>
<sequence length="284" mass="32045">MQDRDIWLVRRQSGGGTVYHDRGNSLYTVFMPRKDFTRRASAALVTRSLHMLDIPASVNERNDIVIGSCKISGSAYKIIGKNAYHHGTMLISSNLNELADCLRSPRTNIESKGVDSVRSPVTKLVDYSLTVDHDAFCTAVTDEFYRTYNPEAEQRRPIVIDATTALANRHIVEYRDKLKSWEWIFGQTPEFTNTVRCEQPWLKASLVIRVRHGLVQTAHWNIEVGTEVLQAVLRRVADALVGARHEPSDLSEIVSRTLLEQQTPSLTSASPQTTDLLKLITEQL</sequence>
<comment type="pathway">
    <text evidence="2">Protein modification; protein lipoylation via exogenous pathway; protein N(6)-(lipoyl)lysine from lipoate: step 2/2.</text>
</comment>
<gene>
    <name evidence="6" type="ORF">IWQ60_005971</name>
</gene>
<feature type="domain" description="BPL/LPL catalytic" evidence="5">
    <location>
        <begin position="1"/>
        <end position="152"/>
    </location>
</feature>